<dbReference type="InterPro" id="IPR005135">
    <property type="entry name" value="Endo/exonuclease/phosphatase"/>
</dbReference>
<dbReference type="Pfam" id="PF14529">
    <property type="entry name" value="Exo_endo_phos_2"/>
    <property type="match status" value="1"/>
</dbReference>
<dbReference type="GO" id="GO:0003824">
    <property type="term" value="F:catalytic activity"/>
    <property type="evidence" value="ECO:0007669"/>
    <property type="project" value="InterPro"/>
</dbReference>
<keyword evidence="4" id="KW-1185">Reference proteome</keyword>
<dbReference type="Proteomes" id="UP000283269">
    <property type="component" value="Unassembled WGS sequence"/>
</dbReference>
<accession>A0A409XS29</accession>
<evidence type="ECO:0000313" key="3">
    <source>
        <dbReference type="EMBL" id="PPQ93517.1"/>
    </source>
</evidence>
<keyword evidence="1" id="KW-0472">Membrane</keyword>
<evidence type="ECO:0000259" key="2">
    <source>
        <dbReference type="Pfam" id="PF14529"/>
    </source>
</evidence>
<sequence length="521" mass="57769">MKCSFNTGVAPSGYILAQRALASPSALGVGSGVILLAAAMRSLPKARIVLVLISWRSTAPLQAAAKAIQRQTPRRHLHLLGNLALTSLAAQIAERITVPMSALACSGVTAYNIVFIQEPPWRFVCTAPSTSRKSGDDVIGAPLHPAWLPMVCTPEPDTRPRVMAYVSNCLKEFCPSMRHDLIDHHDMLILSLFANGQSYNLMNIYSDKTHTAALLLAEEVASLPPFIYMGGDFNIHSQEWDGGHRGHPGVATQLLNTAAELGLQQAPFVKPGPTFYPRIQGFHSTVIDLVFMQPDQTMTAQVTQMHNAMGESDHIPLATTFSISADSGATPCRALKADREKQICFVRVIEGEFAMKVDEHAPLDTPDQIDTVAQAIADSFSAAWETCSREVTITRHSEPWWMDECSVALQAYREHGLQEDWMLYRKAVKNAKQVFFDSRITELSITNKRTWDLMLWVQQHKLPLCKAIQYQGQPCHALPQLWDALHNTYNSASDRPFDIDILDSIPDMPVRGWVPFSALEM</sequence>
<dbReference type="Gene3D" id="3.60.10.10">
    <property type="entry name" value="Endonuclease/exonuclease/phosphatase"/>
    <property type="match status" value="1"/>
</dbReference>
<protein>
    <recommendedName>
        <fullName evidence="2">Endonuclease/exonuclease/phosphatase domain-containing protein</fullName>
    </recommendedName>
</protein>
<comment type="caution">
    <text evidence="3">The sequence shown here is derived from an EMBL/GenBank/DDBJ whole genome shotgun (WGS) entry which is preliminary data.</text>
</comment>
<evidence type="ECO:0000256" key="1">
    <source>
        <dbReference type="SAM" id="Phobius"/>
    </source>
</evidence>
<gene>
    <name evidence="3" type="ORF">CVT25_005375</name>
</gene>
<feature type="transmembrane region" description="Helical" evidence="1">
    <location>
        <begin position="20"/>
        <end position="40"/>
    </location>
</feature>
<dbReference type="AlphaFoldDB" id="A0A409XS29"/>
<name>A0A409XS29_PSICY</name>
<keyword evidence="1" id="KW-1133">Transmembrane helix</keyword>
<dbReference type="EMBL" id="NHYD01000719">
    <property type="protein sequence ID" value="PPQ93517.1"/>
    <property type="molecule type" value="Genomic_DNA"/>
</dbReference>
<dbReference type="InParanoid" id="A0A409XS29"/>
<organism evidence="3 4">
    <name type="scientific">Psilocybe cyanescens</name>
    <dbReference type="NCBI Taxonomy" id="93625"/>
    <lineage>
        <taxon>Eukaryota</taxon>
        <taxon>Fungi</taxon>
        <taxon>Dikarya</taxon>
        <taxon>Basidiomycota</taxon>
        <taxon>Agaricomycotina</taxon>
        <taxon>Agaricomycetes</taxon>
        <taxon>Agaricomycetidae</taxon>
        <taxon>Agaricales</taxon>
        <taxon>Agaricineae</taxon>
        <taxon>Strophariaceae</taxon>
        <taxon>Psilocybe</taxon>
    </lineage>
</organism>
<dbReference type="OrthoDB" id="412006at2759"/>
<evidence type="ECO:0000313" key="4">
    <source>
        <dbReference type="Proteomes" id="UP000283269"/>
    </source>
</evidence>
<keyword evidence="1" id="KW-0812">Transmembrane</keyword>
<reference evidence="3 4" key="1">
    <citation type="journal article" date="2018" name="Evol. Lett.">
        <title>Horizontal gene cluster transfer increased hallucinogenic mushroom diversity.</title>
        <authorList>
            <person name="Reynolds H.T."/>
            <person name="Vijayakumar V."/>
            <person name="Gluck-Thaler E."/>
            <person name="Korotkin H.B."/>
            <person name="Matheny P.B."/>
            <person name="Slot J.C."/>
        </authorList>
    </citation>
    <scope>NUCLEOTIDE SEQUENCE [LARGE SCALE GENOMIC DNA]</scope>
    <source>
        <strain evidence="3 4">2631</strain>
    </source>
</reference>
<dbReference type="STRING" id="93625.A0A409XS29"/>
<dbReference type="InterPro" id="IPR036691">
    <property type="entry name" value="Endo/exonu/phosph_ase_sf"/>
</dbReference>
<feature type="domain" description="Endonuclease/exonuclease/phosphatase" evidence="2">
    <location>
        <begin position="203"/>
        <end position="317"/>
    </location>
</feature>
<dbReference type="SUPFAM" id="SSF56219">
    <property type="entry name" value="DNase I-like"/>
    <property type="match status" value="1"/>
</dbReference>
<proteinExistence type="predicted"/>